<sequence length="130" mass="15090">KSNQETNVEAIISADLTELDRDLIKKFCSKIDKIKYMLCSICNECFLSIMLVKGECHHCYTEKNLPKKFSVENNMDSGEVPEELRDLIEIEEILIAQVFLVILVDRLYRGQLGYYGHVISFFQDVQEFTT</sequence>
<reference evidence="2 3" key="1">
    <citation type="submission" date="2021-06" db="EMBL/GenBank/DDBJ databases">
        <authorList>
            <person name="Kallberg Y."/>
            <person name="Tangrot J."/>
            <person name="Rosling A."/>
        </authorList>
    </citation>
    <scope>NUCLEOTIDE SEQUENCE [LARGE SCALE GENOMIC DNA]</scope>
    <source>
        <strain evidence="2 3">120-4 pot B 10/14</strain>
    </source>
</reference>
<feature type="non-terminal residue" evidence="2">
    <location>
        <position position="1"/>
    </location>
</feature>
<evidence type="ECO:0000313" key="3">
    <source>
        <dbReference type="Proteomes" id="UP000789901"/>
    </source>
</evidence>
<evidence type="ECO:0000313" key="2">
    <source>
        <dbReference type="EMBL" id="CAG8759849.1"/>
    </source>
</evidence>
<dbReference type="Proteomes" id="UP000789901">
    <property type="component" value="Unassembled WGS sequence"/>
</dbReference>
<protein>
    <submittedName>
        <fullName evidence="2">25137_t:CDS:1</fullName>
    </submittedName>
</protein>
<proteinExistence type="predicted"/>
<feature type="domain" description="DUF6570" evidence="1">
    <location>
        <begin position="63"/>
        <end position="127"/>
    </location>
</feature>
<comment type="caution">
    <text evidence="2">The sequence shown here is derived from an EMBL/GenBank/DDBJ whole genome shotgun (WGS) entry which is preliminary data.</text>
</comment>
<accession>A0ABN7VFG4</accession>
<dbReference type="EMBL" id="CAJVQB010013085">
    <property type="protein sequence ID" value="CAG8759849.1"/>
    <property type="molecule type" value="Genomic_DNA"/>
</dbReference>
<dbReference type="InterPro" id="IPR046700">
    <property type="entry name" value="DUF6570"/>
</dbReference>
<organism evidence="2 3">
    <name type="scientific">Gigaspora margarita</name>
    <dbReference type="NCBI Taxonomy" id="4874"/>
    <lineage>
        <taxon>Eukaryota</taxon>
        <taxon>Fungi</taxon>
        <taxon>Fungi incertae sedis</taxon>
        <taxon>Mucoromycota</taxon>
        <taxon>Glomeromycotina</taxon>
        <taxon>Glomeromycetes</taxon>
        <taxon>Diversisporales</taxon>
        <taxon>Gigasporaceae</taxon>
        <taxon>Gigaspora</taxon>
    </lineage>
</organism>
<name>A0ABN7VFG4_GIGMA</name>
<keyword evidence="3" id="KW-1185">Reference proteome</keyword>
<evidence type="ECO:0000259" key="1">
    <source>
        <dbReference type="Pfam" id="PF20209"/>
    </source>
</evidence>
<gene>
    <name evidence="2" type="ORF">GMARGA_LOCUS17345</name>
</gene>
<dbReference type="Pfam" id="PF20209">
    <property type="entry name" value="DUF6570"/>
    <property type="match status" value="1"/>
</dbReference>